<dbReference type="InterPro" id="IPR054539">
    <property type="entry name" value="Beta-prop_PDH"/>
</dbReference>
<dbReference type="Pfam" id="PF00034">
    <property type="entry name" value="Cytochrom_C"/>
    <property type="match status" value="1"/>
</dbReference>
<dbReference type="RefSeq" id="WP_162447737.1">
    <property type="nucleotide sequence ID" value="NZ_CP048222.1"/>
</dbReference>
<keyword evidence="7" id="KW-1185">Reference proteome</keyword>
<accession>A0A6C0GUC8</accession>
<dbReference type="PROSITE" id="PS51007">
    <property type="entry name" value="CYTC"/>
    <property type="match status" value="1"/>
</dbReference>
<proteinExistence type="predicted"/>
<dbReference type="GO" id="GO:0009055">
    <property type="term" value="F:electron transfer activity"/>
    <property type="evidence" value="ECO:0007669"/>
    <property type="project" value="InterPro"/>
</dbReference>
<evidence type="ECO:0000313" key="6">
    <source>
        <dbReference type="EMBL" id="QHT71821.1"/>
    </source>
</evidence>
<evidence type="ECO:0000256" key="2">
    <source>
        <dbReference type="ARBA" id="ARBA00022723"/>
    </source>
</evidence>
<dbReference type="Pfam" id="PF22807">
    <property type="entry name" value="TrAA12"/>
    <property type="match status" value="2"/>
</dbReference>
<dbReference type="InterPro" id="IPR051459">
    <property type="entry name" value="Cytochrome_c-type_DH"/>
</dbReference>
<name>A0A6C0GUC8_9BACT</name>
<dbReference type="GO" id="GO:0046872">
    <property type="term" value="F:metal ion binding"/>
    <property type="evidence" value="ECO:0007669"/>
    <property type="project" value="UniProtKB-KW"/>
</dbReference>
<dbReference type="PANTHER" id="PTHR35008">
    <property type="entry name" value="BLL4482 PROTEIN-RELATED"/>
    <property type="match status" value="1"/>
</dbReference>
<dbReference type="PANTHER" id="PTHR35008:SF4">
    <property type="entry name" value="BLL4482 PROTEIN"/>
    <property type="match status" value="1"/>
</dbReference>
<dbReference type="InterPro" id="IPR009056">
    <property type="entry name" value="Cyt_c-like_dom"/>
</dbReference>
<keyword evidence="2 4" id="KW-0479">Metal-binding</keyword>
<feature type="domain" description="Cytochrome c" evidence="5">
    <location>
        <begin position="457"/>
        <end position="545"/>
    </location>
</feature>
<dbReference type="Proteomes" id="UP000480178">
    <property type="component" value="Chromosome"/>
</dbReference>
<evidence type="ECO:0000256" key="1">
    <source>
        <dbReference type="ARBA" id="ARBA00022617"/>
    </source>
</evidence>
<dbReference type="Gene3D" id="2.120.10.30">
    <property type="entry name" value="TolB, C-terminal domain"/>
    <property type="match status" value="1"/>
</dbReference>
<keyword evidence="3 4" id="KW-0408">Iron</keyword>
<evidence type="ECO:0000313" key="7">
    <source>
        <dbReference type="Proteomes" id="UP000480178"/>
    </source>
</evidence>
<dbReference type="GO" id="GO:0020037">
    <property type="term" value="F:heme binding"/>
    <property type="evidence" value="ECO:0007669"/>
    <property type="project" value="InterPro"/>
</dbReference>
<keyword evidence="1 4" id="KW-0349">Heme</keyword>
<dbReference type="KEGG" id="rhoz:GXP67_36740"/>
<dbReference type="AlphaFoldDB" id="A0A6C0GUC8"/>
<evidence type="ECO:0000256" key="3">
    <source>
        <dbReference type="ARBA" id="ARBA00023004"/>
    </source>
</evidence>
<gene>
    <name evidence="6" type="ORF">GXP67_36740</name>
</gene>
<dbReference type="InterPro" id="IPR011042">
    <property type="entry name" value="6-blade_b-propeller_TolB-like"/>
</dbReference>
<dbReference type="InterPro" id="IPR036909">
    <property type="entry name" value="Cyt_c-like_dom_sf"/>
</dbReference>
<dbReference type="InterPro" id="IPR011041">
    <property type="entry name" value="Quinoprot_gluc/sorb_DH_b-prop"/>
</dbReference>
<organism evidence="6 7">
    <name type="scientific">Rhodocytophaga rosea</name>
    <dbReference type="NCBI Taxonomy" id="2704465"/>
    <lineage>
        <taxon>Bacteria</taxon>
        <taxon>Pseudomonadati</taxon>
        <taxon>Bacteroidota</taxon>
        <taxon>Cytophagia</taxon>
        <taxon>Cytophagales</taxon>
        <taxon>Rhodocytophagaceae</taxon>
        <taxon>Rhodocytophaga</taxon>
    </lineage>
</organism>
<protein>
    <submittedName>
        <fullName evidence="6">C-type cytochrome</fullName>
    </submittedName>
</protein>
<dbReference type="EMBL" id="CP048222">
    <property type="protein sequence ID" value="QHT71821.1"/>
    <property type="molecule type" value="Genomic_DNA"/>
</dbReference>
<dbReference type="SUPFAM" id="SSF50952">
    <property type="entry name" value="Soluble quinoprotein glucose dehydrogenase"/>
    <property type="match status" value="1"/>
</dbReference>
<evidence type="ECO:0000256" key="4">
    <source>
        <dbReference type="PROSITE-ProRule" id="PRU00433"/>
    </source>
</evidence>
<sequence>MKKRYFNGILTLSLLSILTLTSLKYRNNKQEDQPNAGLTLPQDFKAVKLIEGIGKVRHLIVTPKGNMYARLARTVNEQGTLLLQESNGKAIVKSGFGNYCGTGVQLYKGYLYVASNSEIFRYKVDANEQVINPDQPETIVTGLVDKGTHETKSIMMDNAGNMYIPIGCPSNSCQIEDRKKGSLGQPDCPLLETSGGVWQFKPDKLNQTYADGVRYATGLRNVVAVDWNTQTNQLYVMQHGRDQLNNLFPDLYDSKQNAELPAECMYALKKGDNAGWPYIYYDPIQHKKILAPEYGGDGKKEGSSAYIDPVAAYPAHMAPNDILFYTGNQFPERYKNGAFIAFHGSWNRGPEPQAGYYLVFQPFKNGKPFGKWEVFADGFSGSPEKTASGRADHRPCGLALGPDGSLYVSDDSKGAIYKITYSKGTASQNAKVSATTTPVKSVTPKKAENKIPAAIKASYTAGAAIYKQNCVVCHQADGGGVQNLNAPLIKTDFVLGNKPRLINIILKGMSGVDINGERYSNVMPSHSFLTDKQIADVLTYVRNSFGNQATAVSASEVAAIRKEE</sequence>
<dbReference type="SUPFAM" id="SSF46626">
    <property type="entry name" value="Cytochrome c"/>
    <property type="match status" value="1"/>
</dbReference>
<dbReference type="Gene3D" id="1.10.760.10">
    <property type="entry name" value="Cytochrome c-like domain"/>
    <property type="match status" value="1"/>
</dbReference>
<reference evidence="6 7" key="1">
    <citation type="submission" date="2020-01" db="EMBL/GenBank/DDBJ databases">
        <authorList>
            <person name="Kim M.K."/>
        </authorList>
    </citation>
    <scope>NUCLEOTIDE SEQUENCE [LARGE SCALE GENOMIC DNA]</scope>
    <source>
        <strain evidence="6 7">172606-1</strain>
    </source>
</reference>
<evidence type="ECO:0000259" key="5">
    <source>
        <dbReference type="PROSITE" id="PS51007"/>
    </source>
</evidence>